<keyword evidence="3 9" id="KW-0808">Transferase</keyword>
<protein>
    <submittedName>
        <fullName evidence="9">Glycosyltransferase</fullName>
    </submittedName>
</protein>
<dbReference type="GO" id="GO:0009103">
    <property type="term" value="P:lipopolysaccharide biosynthetic process"/>
    <property type="evidence" value="ECO:0007669"/>
    <property type="project" value="UniProtKB-KW"/>
</dbReference>
<accession>A0A0G1WK63</accession>
<dbReference type="InterPro" id="IPR050256">
    <property type="entry name" value="Glycosyltransferase_2"/>
</dbReference>
<name>A0A0G1WK63_9BACT</name>
<dbReference type="PANTHER" id="PTHR48090">
    <property type="entry name" value="UNDECAPRENYL-PHOSPHATE 4-DEOXY-4-FORMAMIDO-L-ARABINOSE TRANSFERASE-RELATED"/>
    <property type="match status" value="1"/>
</dbReference>
<dbReference type="CDD" id="cd04179">
    <property type="entry name" value="DPM_DPG-synthase_like"/>
    <property type="match status" value="1"/>
</dbReference>
<evidence type="ECO:0000259" key="8">
    <source>
        <dbReference type="Pfam" id="PF00535"/>
    </source>
</evidence>
<dbReference type="InterPro" id="IPR029044">
    <property type="entry name" value="Nucleotide-diphossugar_trans"/>
</dbReference>
<keyword evidence="7" id="KW-0472">Membrane</keyword>
<evidence type="ECO:0000256" key="4">
    <source>
        <dbReference type="ARBA" id="ARBA00022692"/>
    </source>
</evidence>
<evidence type="ECO:0000256" key="7">
    <source>
        <dbReference type="ARBA" id="ARBA00023136"/>
    </source>
</evidence>
<keyword evidence="5" id="KW-0448">Lipopolysaccharide biosynthesis</keyword>
<evidence type="ECO:0000256" key="6">
    <source>
        <dbReference type="ARBA" id="ARBA00022989"/>
    </source>
</evidence>
<keyword evidence="1" id="KW-1003">Cell membrane</keyword>
<dbReference type="Pfam" id="PF00535">
    <property type="entry name" value="Glycos_transf_2"/>
    <property type="match status" value="1"/>
</dbReference>
<feature type="domain" description="Glycosyltransferase 2-like" evidence="8">
    <location>
        <begin position="27"/>
        <end position="190"/>
    </location>
</feature>
<evidence type="ECO:0000313" key="10">
    <source>
        <dbReference type="Proteomes" id="UP000034956"/>
    </source>
</evidence>
<evidence type="ECO:0000256" key="2">
    <source>
        <dbReference type="ARBA" id="ARBA00022676"/>
    </source>
</evidence>
<organism evidence="9 10">
    <name type="scientific">Candidatus Jorgensenbacteria bacterium GW2011_GWA1_48_11</name>
    <dbReference type="NCBI Taxonomy" id="1618660"/>
    <lineage>
        <taxon>Bacteria</taxon>
        <taxon>Candidatus Joergenseniibacteriota</taxon>
    </lineage>
</organism>
<evidence type="ECO:0000256" key="3">
    <source>
        <dbReference type="ARBA" id="ARBA00022679"/>
    </source>
</evidence>
<dbReference type="SUPFAM" id="SSF53448">
    <property type="entry name" value="Nucleotide-diphospho-sugar transferases"/>
    <property type="match status" value="1"/>
</dbReference>
<dbReference type="InterPro" id="IPR001173">
    <property type="entry name" value="Glyco_trans_2-like"/>
</dbReference>
<dbReference type="EMBL" id="LCPF01000008">
    <property type="protein sequence ID" value="KKU90723.1"/>
    <property type="molecule type" value="Genomic_DNA"/>
</dbReference>
<evidence type="ECO:0000256" key="1">
    <source>
        <dbReference type="ARBA" id="ARBA00022475"/>
    </source>
</evidence>
<keyword evidence="2" id="KW-0328">Glycosyltransferase</keyword>
<reference evidence="9 10" key="1">
    <citation type="journal article" date="2015" name="Nature">
        <title>rRNA introns, odd ribosomes, and small enigmatic genomes across a large radiation of phyla.</title>
        <authorList>
            <person name="Brown C.T."/>
            <person name="Hug L.A."/>
            <person name="Thomas B.C."/>
            <person name="Sharon I."/>
            <person name="Castelle C.J."/>
            <person name="Singh A."/>
            <person name="Wilkins M.J."/>
            <person name="Williams K.H."/>
            <person name="Banfield J.F."/>
        </authorList>
    </citation>
    <scope>NUCLEOTIDE SEQUENCE [LARGE SCALE GENOMIC DNA]</scope>
</reference>
<evidence type="ECO:0000313" key="9">
    <source>
        <dbReference type="EMBL" id="KKU90723.1"/>
    </source>
</evidence>
<sequence>MGAFVETLRGLMLDLINYMAKLIDELSVFFPAYNEEKNIENTVRKAKSVLEEIADEWEIIIVNDGSSDRTGEISEDLAKEDPRIRLITHPPNRGYGASLKSGFHNSRYPWIAFTDSDGQFDFSEIAKFIETQRQTNADLVIGYYKKRQVSKFKVVTSKMWELAVMILFGLKVRDIDCGFKFISKKVFDKIPQLESERGAFISSEFLIKAKKSGFKIVEIPVTHLPRLAGKGTGRNINVIIKSFVDLFKLWKKLRKY</sequence>
<keyword evidence="4" id="KW-0812">Transmembrane</keyword>
<comment type="caution">
    <text evidence="9">The sequence shown here is derived from an EMBL/GenBank/DDBJ whole genome shotgun (WGS) entry which is preliminary data.</text>
</comment>
<dbReference type="PANTHER" id="PTHR48090:SF3">
    <property type="entry name" value="UNDECAPRENYL-PHOSPHATE 4-DEOXY-4-FORMAMIDO-L-ARABINOSE TRANSFERASE"/>
    <property type="match status" value="1"/>
</dbReference>
<dbReference type="Proteomes" id="UP000034956">
    <property type="component" value="Unassembled WGS sequence"/>
</dbReference>
<dbReference type="AlphaFoldDB" id="A0A0G1WK63"/>
<dbReference type="Gene3D" id="3.90.550.10">
    <property type="entry name" value="Spore Coat Polysaccharide Biosynthesis Protein SpsA, Chain A"/>
    <property type="match status" value="1"/>
</dbReference>
<proteinExistence type="predicted"/>
<dbReference type="GO" id="GO:0005886">
    <property type="term" value="C:plasma membrane"/>
    <property type="evidence" value="ECO:0007669"/>
    <property type="project" value="TreeGrafter"/>
</dbReference>
<gene>
    <name evidence="9" type="ORF">UY23_C0008G0008</name>
</gene>
<dbReference type="GO" id="GO:0099621">
    <property type="term" value="F:undecaprenyl-phosphate 4-deoxy-4-formamido-L-arabinose transferase activity"/>
    <property type="evidence" value="ECO:0007669"/>
    <property type="project" value="TreeGrafter"/>
</dbReference>
<evidence type="ECO:0000256" key="5">
    <source>
        <dbReference type="ARBA" id="ARBA00022985"/>
    </source>
</evidence>
<keyword evidence="6" id="KW-1133">Transmembrane helix</keyword>